<keyword evidence="1" id="KW-0378">Hydrolase</keyword>
<reference evidence="1 2" key="1">
    <citation type="journal article" date="2019" name="Nat. Microbiol.">
        <title>Mediterranean grassland soil C-N compound turnover is dependent on rainfall and depth, and is mediated by genomically divergent microorganisms.</title>
        <authorList>
            <person name="Diamond S."/>
            <person name="Andeer P.F."/>
            <person name="Li Z."/>
            <person name="Crits-Christoph A."/>
            <person name="Burstein D."/>
            <person name="Anantharaman K."/>
            <person name="Lane K.R."/>
            <person name="Thomas B.C."/>
            <person name="Pan C."/>
            <person name="Northen T.R."/>
            <person name="Banfield J.F."/>
        </authorList>
    </citation>
    <scope>NUCLEOTIDE SEQUENCE [LARGE SCALE GENOMIC DNA]</scope>
    <source>
        <strain evidence="1">WS_8</strain>
    </source>
</reference>
<sequence>MPAYSLSHLSDRELLRGLVSLLAHERATTAAVLAHIAEVDARRLYLPAAHPSMYAYCVQELGLSEDAAYKRIQAARVARQFPVIFEALAEGRLHLTAVGLLAPHLIPENADELLAAAAGKTKTEIEELLA</sequence>
<name>A0A538TFX8_UNCEI</name>
<dbReference type="Proteomes" id="UP000316609">
    <property type="component" value="Unassembled WGS sequence"/>
</dbReference>
<keyword evidence="1" id="KW-0540">Nuclease</keyword>
<dbReference type="AlphaFoldDB" id="A0A538TFX8"/>
<evidence type="ECO:0000313" key="1">
    <source>
        <dbReference type="EMBL" id="TMQ62517.1"/>
    </source>
</evidence>
<gene>
    <name evidence="1" type="ORF">E6K78_11615</name>
</gene>
<keyword evidence="1" id="KW-0255">Endonuclease</keyword>
<feature type="non-terminal residue" evidence="1">
    <location>
        <position position="130"/>
    </location>
</feature>
<comment type="caution">
    <text evidence="1">The sequence shown here is derived from an EMBL/GenBank/DDBJ whole genome shotgun (WGS) entry which is preliminary data.</text>
</comment>
<accession>A0A538TFX8</accession>
<dbReference type="GO" id="GO:0004519">
    <property type="term" value="F:endonuclease activity"/>
    <property type="evidence" value="ECO:0007669"/>
    <property type="project" value="UniProtKB-KW"/>
</dbReference>
<evidence type="ECO:0000313" key="2">
    <source>
        <dbReference type="Proteomes" id="UP000316609"/>
    </source>
</evidence>
<protein>
    <submittedName>
        <fullName evidence="1">HNH endonuclease</fullName>
    </submittedName>
</protein>
<proteinExistence type="predicted"/>
<organism evidence="1 2">
    <name type="scientific">Eiseniibacteriota bacterium</name>
    <dbReference type="NCBI Taxonomy" id="2212470"/>
    <lineage>
        <taxon>Bacteria</taxon>
        <taxon>Candidatus Eiseniibacteriota</taxon>
    </lineage>
</organism>
<dbReference type="EMBL" id="VBOY01000131">
    <property type="protein sequence ID" value="TMQ62517.1"/>
    <property type="molecule type" value="Genomic_DNA"/>
</dbReference>